<dbReference type="CDD" id="cd05379">
    <property type="entry name" value="CAP_bacterial"/>
    <property type="match status" value="1"/>
</dbReference>
<comment type="caution">
    <text evidence="2">The sequence shown here is derived from an EMBL/GenBank/DDBJ whole genome shotgun (WGS) entry which is preliminary data.</text>
</comment>
<evidence type="ECO:0000313" key="3">
    <source>
        <dbReference type="Proteomes" id="UP001549366"/>
    </source>
</evidence>
<evidence type="ECO:0000259" key="1">
    <source>
        <dbReference type="Pfam" id="PF00188"/>
    </source>
</evidence>
<keyword evidence="3" id="KW-1185">Reference proteome</keyword>
<sequence>MLDYGLNRYAYTMKSAVKWLLVLLVAINSAWLIAEDTESPETVLERLNSERKSAGIESTYKFNTALTEASRRHCLYWAEHYDQLRQNLMAGEISWHDERDIEGSEYYAGKMRERAQKQGYTSGVAENLQLGSKSWAGAISGLMSSMGHRLNFLNPAFNDIGFYGCRVKSVFPGEGATLYVFMMGSDYGRVFDEKTKELCTKEGLKYCPAGMTSCTVIRCDNGLGVLKSRVSTETASLVQQQDSGFVMYPFDGAVVEPLASNHGPYDDYSGQLRGQMISVELLPETQKQISGLLMMLVDTSSGEIVPMGAVSNGLPPSRSGIRAWLPESPLKWGGQYRMVMQYNDPGDGWQERKFEFSVRKPEGRVVNISNLQQTVSVKKGEENLFVIDWNLTPQKAINNIEITYWGSNNYEIEALGDNLIKVQSNIDRLIIKNAANNMAINSLCTGLDCTEADGPCQ</sequence>
<dbReference type="InterPro" id="IPR035940">
    <property type="entry name" value="CAP_sf"/>
</dbReference>
<dbReference type="InterPro" id="IPR014044">
    <property type="entry name" value="CAP_dom"/>
</dbReference>
<gene>
    <name evidence="2" type="ORF">V5J35_000519</name>
</gene>
<dbReference type="Pfam" id="PF00188">
    <property type="entry name" value="CAP"/>
    <property type="match status" value="1"/>
</dbReference>
<organism evidence="2 3">
    <name type="scientific">Endozoicomonas lisbonensis</name>
    <dbReference type="NCBI Taxonomy" id="3120522"/>
    <lineage>
        <taxon>Bacteria</taxon>
        <taxon>Pseudomonadati</taxon>
        <taxon>Pseudomonadota</taxon>
        <taxon>Gammaproteobacteria</taxon>
        <taxon>Oceanospirillales</taxon>
        <taxon>Endozoicomonadaceae</taxon>
        <taxon>Endozoicomonas</taxon>
    </lineage>
</organism>
<accession>A0ABV2SC44</accession>
<proteinExistence type="predicted"/>
<dbReference type="Gene3D" id="3.40.33.10">
    <property type="entry name" value="CAP"/>
    <property type="match status" value="1"/>
</dbReference>
<dbReference type="EMBL" id="JBEWTB010000002">
    <property type="protein sequence ID" value="MET4755327.1"/>
    <property type="molecule type" value="Genomic_DNA"/>
</dbReference>
<name>A0ABV2SC44_9GAMM</name>
<dbReference type="Proteomes" id="UP001549366">
    <property type="component" value="Unassembled WGS sequence"/>
</dbReference>
<feature type="domain" description="SCP" evidence="1">
    <location>
        <begin position="44"/>
        <end position="162"/>
    </location>
</feature>
<reference evidence="2 3" key="1">
    <citation type="submission" date="2024-06" db="EMBL/GenBank/DDBJ databases">
        <title>Genomic Encyclopedia of Type Strains, Phase V (KMG-V): Genome sequencing to study the core and pangenomes of soil and plant-associated prokaryotes.</title>
        <authorList>
            <person name="Whitman W."/>
        </authorList>
    </citation>
    <scope>NUCLEOTIDE SEQUENCE [LARGE SCALE GENOMIC DNA]</scope>
    <source>
        <strain evidence="2 3">NE40</strain>
    </source>
</reference>
<evidence type="ECO:0000313" key="2">
    <source>
        <dbReference type="EMBL" id="MET4755327.1"/>
    </source>
</evidence>
<protein>
    <recommendedName>
        <fullName evidence="1">SCP domain-containing protein</fullName>
    </recommendedName>
</protein>